<accession>A0AAX6SXW2</accession>
<name>A0AAX6SXW2_HETGA</name>
<sequence>MRPVLRAPAPSAPPAQAPGFQPYLRALVGEGSARPGWAAALGGGAGGQRGAVASSCMCSRAWRVGVWGGQRGGQERQGPPPSSPRPRPRPAHGRGRAGPVPAGVRAGPGRLRATRLDTGSLSGKLPGSSPVPAQAQRRPRPPRPAWQLPRLHRRRTVAGGGPGALSSRRRTQPPCAGQRTQLRRRPAAPLKTLQLTLQTSTRPERLPREGRGPPKTLGRCSRQRHTQENLASSRNGSGWATPCGVAEESSCLQLQPKSPVPVLPARLHWPGAFHPGFHAHQL</sequence>
<proteinExistence type="predicted"/>
<dbReference type="Proteomes" id="UP000694906">
    <property type="component" value="Unplaced"/>
</dbReference>
<evidence type="ECO:0000256" key="1">
    <source>
        <dbReference type="SAM" id="MobiDB-lite"/>
    </source>
</evidence>
<organism evidence="2 3">
    <name type="scientific">Heterocephalus glaber</name>
    <name type="common">Naked mole rat</name>
    <dbReference type="NCBI Taxonomy" id="10181"/>
    <lineage>
        <taxon>Eukaryota</taxon>
        <taxon>Metazoa</taxon>
        <taxon>Chordata</taxon>
        <taxon>Craniata</taxon>
        <taxon>Vertebrata</taxon>
        <taxon>Euteleostomi</taxon>
        <taxon>Mammalia</taxon>
        <taxon>Eutheria</taxon>
        <taxon>Euarchontoglires</taxon>
        <taxon>Glires</taxon>
        <taxon>Rodentia</taxon>
        <taxon>Hystricomorpha</taxon>
        <taxon>Bathyergidae</taxon>
        <taxon>Heterocephalus</taxon>
    </lineage>
</organism>
<feature type="compositionally biased region" description="Basic residues" evidence="1">
    <location>
        <begin position="86"/>
        <end position="95"/>
    </location>
</feature>
<feature type="compositionally biased region" description="Low complexity" evidence="1">
    <location>
        <begin position="190"/>
        <end position="201"/>
    </location>
</feature>
<keyword evidence="2" id="KW-1185">Reference proteome</keyword>
<gene>
    <name evidence="3" type="primary">LOC110348804</name>
</gene>
<dbReference type="RefSeq" id="XP_021112687.1">
    <property type="nucleotide sequence ID" value="XM_021257028.1"/>
</dbReference>
<dbReference type="AlphaFoldDB" id="A0AAX6SXW2"/>
<dbReference type="GeneID" id="110348804"/>
<feature type="compositionally biased region" description="Low complexity" evidence="1">
    <location>
        <begin position="97"/>
        <end position="110"/>
    </location>
</feature>
<protein>
    <submittedName>
        <fullName evidence="3">Uncharacterized protein LOC110348804</fullName>
    </submittedName>
</protein>
<reference evidence="3" key="1">
    <citation type="submission" date="2025-08" db="UniProtKB">
        <authorList>
            <consortium name="RefSeq"/>
        </authorList>
    </citation>
    <scope>IDENTIFICATION</scope>
</reference>
<feature type="compositionally biased region" description="Low complexity" evidence="1">
    <location>
        <begin position="119"/>
        <end position="136"/>
    </location>
</feature>
<feature type="compositionally biased region" description="Basic and acidic residues" evidence="1">
    <location>
        <begin position="202"/>
        <end position="212"/>
    </location>
</feature>
<feature type="compositionally biased region" description="Polar residues" evidence="1">
    <location>
        <begin position="228"/>
        <end position="238"/>
    </location>
</feature>
<evidence type="ECO:0000313" key="3">
    <source>
        <dbReference type="RefSeq" id="XP_021112687.1"/>
    </source>
</evidence>
<evidence type="ECO:0000313" key="2">
    <source>
        <dbReference type="Proteomes" id="UP000694906"/>
    </source>
</evidence>
<feature type="region of interest" description="Disordered" evidence="1">
    <location>
        <begin position="68"/>
        <end position="238"/>
    </location>
</feature>